<evidence type="ECO:0000313" key="4">
    <source>
        <dbReference type="Proteomes" id="UP000199663"/>
    </source>
</evidence>
<dbReference type="SMART" id="SM00448">
    <property type="entry name" value="REC"/>
    <property type="match status" value="1"/>
</dbReference>
<dbReference type="PANTHER" id="PTHR44520">
    <property type="entry name" value="RESPONSE REGULATOR RCP1-RELATED"/>
    <property type="match status" value="1"/>
</dbReference>
<evidence type="ECO:0000313" key="3">
    <source>
        <dbReference type="EMBL" id="SDZ25115.1"/>
    </source>
</evidence>
<dbReference type="Proteomes" id="UP000199663">
    <property type="component" value="Unassembled WGS sequence"/>
</dbReference>
<dbReference type="InterPro" id="IPR001789">
    <property type="entry name" value="Sig_transdc_resp-reg_receiver"/>
</dbReference>
<name>A0A1H3RIF1_9BACT</name>
<feature type="modified residue" description="4-aspartylphosphate" evidence="1">
    <location>
        <position position="61"/>
    </location>
</feature>
<sequence length="136" mass="15827">MPTKPIVYIIDDDPGVVFLHEIIIQETKLTDHPESYTDAKKALDAILLNDRTDLKLLIFLDINMPKMNGWEFLNELNLKIKKADIKVVMVTSSLSRIDREKCKNYPIVIDFWEKPISEDQAILLQERYSDWFGTTS</sequence>
<evidence type="ECO:0000256" key="1">
    <source>
        <dbReference type="PROSITE-ProRule" id="PRU00169"/>
    </source>
</evidence>
<evidence type="ECO:0000259" key="2">
    <source>
        <dbReference type="PROSITE" id="PS50110"/>
    </source>
</evidence>
<protein>
    <submittedName>
        <fullName evidence="3">Response regulator receiver domain-containing protein</fullName>
    </submittedName>
</protein>
<comment type="caution">
    <text evidence="3">The sequence shown here is derived from an EMBL/GenBank/DDBJ whole genome shotgun (WGS) entry which is preliminary data.</text>
</comment>
<dbReference type="Pfam" id="PF00072">
    <property type="entry name" value="Response_reg"/>
    <property type="match status" value="1"/>
</dbReference>
<keyword evidence="1" id="KW-0597">Phosphoprotein</keyword>
<proteinExistence type="predicted"/>
<organism evidence="3 4">
    <name type="scientific">Rhodonellum ikkaensis</name>
    <dbReference type="NCBI Taxonomy" id="336829"/>
    <lineage>
        <taxon>Bacteria</taxon>
        <taxon>Pseudomonadati</taxon>
        <taxon>Bacteroidota</taxon>
        <taxon>Cytophagia</taxon>
        <taxon>Cytophagales</taxon>
        <taxon>Cytophagaceae</taxon>
        <taxon>Rhodonellum</taxon>
    </lineage>
</organism>
<dbReference type="RefSeq" id="WP_019598159.1">
    <property type="nucleotide sequence ID" value="NZ_FNQC01000008.1"/>
</dbReference>
<keyword evidence="4" id="KW-1185">Reference proteome</keyword>
<dbReference type="InterPro" id="IPR052893">
    <property type="entry name" value="TCS_response_regulator"/>
</dbReference>
<dbReference type="EMBL" id="FNQC01000008">
    <property type="protein sequence ID" value="SDZ25115.1"/>
    <property type="molecule type" value="Genomic_DNA"/>
</dbReference>
<dbReference type="Gene3D" id="3.40.50.2300">
    <property type="match status" value="1"/>
</dbReference>
<dbReference type="InterPro" id="IPR011006">
    <property type="entry name" value="CheY-like_superfamily"/>
</dbReference>
<dbReference type="PANTHER" id="PTHR44520:SF2">
    <property type="entry name" value="RESPONSE REGULATOR RCP1"/>
    <property type="match status" value="1"/>
</dbReference>
<reference evidence="3 4" key="1">
    <citation type="submission" date="2016-10" db="EMBL/GenBank/DDBJ databases">
        <authorList>
            <person name="Varghese N."/>
            <person name="Submissions S."/>
        </authorList>
    </citation>
    <scope>NUCLEOTIDE SEQUENCE [LARGE SCALE GENOMIC DNA]</scope>
    <source>
        <strain evidence="3 4">DSM 17997</strain>
    </source>
</reference>
<feature type="domain" description="Response regulatory" evidence="2">
    <location>
        <begin position="6"/>
        <end position="129"/>
    </location>
</feature>
<dbReference type="PROSITE" id="PS50110">
    <property type="entry name" value="RESPONSE_REGULATORY"/>
    <property type="match status" value="1"/>
</dbReference>
<gene>
    <name evidence="3" type="ORF">SAMN05444412_108121</name>
</gene>
<accession>A0A1H3RIF1</accession>
<dbReference type="SUPFAM" id="SSF52172">
    <property type="entry name" value="CheY-like"/>
    <property type="match status" value="1"/>
</dbReference>